<keyword evidence="3" id="KW-1185">Reference proteome</keyword>
<dbReference type="EMBL" id="CAJHNH020002109">
    <property type="protein sequence ID" value="CAG5125607.1"/>
    <property type="molecule type" value="Genomic_DNA"/>
</dbReference>
<feature type="non-terminal residue" evidence="2">
    <location>
        <position position="56"/>
    </location>
</feature>
<organism evidence="2 3">
    <name type="scientific">Candidula unifasciata</name>
    <dbReference type="NCBI Taxonomy" id="100452"/>
    <lineage>
        <taxon>Eukaryota</taxon>
        <taxon>Metazoa</taxon>
        <taxon>Spiralia</taxon>
        <taxon>Lophotrochozoa</taxon>
        <taxon>Mollusca</taxon>
        <taxon>Gastropoda</taxon>
        <taxon>Heterobranchia</taxon>
        <taxon>Euthyneura</taxon>
        <taxon>Panpulmonata</taxon>
        <taxon>Eupulmonata</taxon>
        <taxon>Stylommatophora</taxon>
        <taxon>Helicina</taxon>
        <taxon>Helicoidea</taxon>
        <taxon>Geomitridae</taxon>
        <taxon>Candidula</taxon>
    </lineage>
</organism>
<name>A0A8S3Z7V7_9EUPU</name>
<comment type="caution">
    <text evidence="2">The sequence shown here is derived from an EMBL/GenBank/DDBJ whole genome shotgun (WGS) entry which is preliminary data.</text>
</comment>
<protein>
    <submittedName>
        <fullName evidence="2">Uncharacterized protein</fullName>
    </submittedName>
</protein>
<reference evidence="2" key="1">
    <citation type="submission" date="2021-04" db="EMBL/GenBank/DDBJ databases">
        <authorList>
            <consortium name="Molecular Ecology Group"/>
        </authorList>
    </citation>
    <scope>NUCLEOTIDE SEQUENCE</scope>
</reference>
<feature type="region of interest" description="Disordered" evidence="1">
    <location>
        <begin position="1"/>
        <end position="22"/>
    </location>
</feature>
<evidence type="ECO:0000256" key="1">
    <source>
        <dbReference type="SAM" id="MobiDB-lite"/>
    </source>
</evidence>
<feature type="non-terminal residue" evidence="2">
    <location>
        <position position="1"/>
    </location>
</feature>
<proteinExistence type="predicted"/>
<dbReference type="Proteomes" id="UP000678393">
    <property type="component" value="Unassembled WGS sequence"/>
</dbReference>
<evidence type="ECO:0000313" key="2">
    <source>
        <dbReference type="EMBL" id="CAG5125607.1"/>
    </source>
</evidence>
<evidence type="ECO:0000313" key="3">
    <source>
        <dbReference type="Proteomes" id="UP000678393"/>
    </source>
</evidence>
<dbReference type="AlphaFoldDB" id="A0A8S3Z7V7"/>
<gene>
    <name evidence="2" type="ORF">CUNI_LOCUS11165</name>
</gene>
<accession>A0A8S3Z7V7</accession>
<sequence>AGSSRPQRCLRQDAPPLHDSEPQQPLLQRYLCLCGFLFNLQHHVCRPGPHRDRRRQ</sequence>